<dbReference type="STRING" id="1507870.A0A1V8TSS2"/>
<proteinExistence type="predicted"/>
<dbReference type="SUPFAM" id="SSF51735">
    <property type="entry name" value="NAD(P)-binding Rossmann-fold domains"/>
    <property type="match status" value="1"/>
</dbReference>
<accession>A0A1V8TSS2</accession>
<dbReference type="InParanoid" id="A0A1V8TSS2"/>
<dbReference type="AlphaFoldDB" id="A0A1V8TSS2"/>
<dbReference type="SUPFAM" id="SSF50129">
    <property type="entry name" value="GroES-like"/>
    <property type="match status" value="1"/>
</dbReference>
<keyword evidence="4" id="KW-1185">Reference proteome</keyword>
<dbReference type="Gene3D" id="3.90.180.10">
    <property type="entry name" value="Medium-chain alcohol dehydrogenases, catalytic domain"/>
    <property type="match status" value="1"/>
</dbReference>
<organism evidence="3 4">
    <name type="scientific">Cryoendolithus antarcticus</name>
    <dbReference type="NCBI Taxonomy" id="1507870"/>
    <lineage>
        <taxon>Eukaryota</taxon>
        <taxon>Fungi</taxon>
        <taxon>Dikarya</taxon>
        <taxon>Ascomycota</taxon>
        <taxon>Pezizomycotina</taxon>
        <taxon>Dothideomycetes</taxon>
        <taxon>Dothideomycetidae</taxon>
        <taxon>Cladosporiales</taxon>
        <taxon>Cladosporiaceae</taxon>
        <taxon>Cryoendolithus</taxon>
    </lineage>
</organism>
<reference evidence="4" key="1">
    <citation type="submission" date="2017-03" db="EMBL/GenBank/DDBJ databases">
        <title>Genomes of endolithic fungi from Antarctica.</title>
        <authorList>
            <person name="Coleine C."/>
            <person name="Masonjones S."/>
            <person name="Stajich J.E."/>
        </authorList>
    </citation>
    <scope>NUCLEOTIDE SEQUENCE [LARGE SCALE GENOMIC DNA]</scope>
    <source>
        <strain evidence="4">CCFEE 5527</strain>
    </source>
</reference>
<evidence type="ECO:0000256" key="1">
    <source>
        <dbReference type="ARBA" id="ARBA00022857"/>
    </source>
</evidence>
<feature type="domain" description="Enoyl reductase (ER)" evidence="2">
    <location>
        <begin position="12"/>
        <end position="312"/>
    </location>
</feature>
<dbReference type="PANTHER" id="PTHR44154:SF1">
    <property type="entry name" value="QUINONE OXIDOREDUCTASE"/>
    <property type="match status" value="1"/>
</dbReference>
<dbReference type="SMART" id="SM00829">
    <property type="entry name" value="PKS_ER"/>
    <property type="match status" value="1"/>
</dbReference>
<name>A0A1V8TSS2_9PEZI</name>
<dbReference type="Pfam" id="PF00107">
    <property type="entry name" value="ADH_zinc_N"/>
    <property type="match status" value="1"/>
</dbReference>
<dbReference type="InterPro" id="IPR013154">
    <property type="entry name" value="ADH-like_N"/>
</dbReference>
<dbReference type="GO" id="GO:0016491">
    <property type="term" value="F:oxidoreductase activity"/>
    <property type="evidence" value="ECO:0007669"/>
    <property type="project" value="InterPro"/>
</dbReference>
<evidence type="ECO:0000313" key="4">
    <source>
        <dbReference type="Proteomes" id="UP000192596"/>
    </source>
</evidence>
<gene>
    <name evidence="3" type="ORF">B0A48_01292</name>
</gene>
<dbReference type="InterPro" id="IPR011032">
    <property type="entry name" value="GroES-like_sf"/>
</dbReference>
<dbReference type="OrthoDB" id="203908at2759"/>
<dbReference type="InterPro" id="IPR051603">
    <property type="entry name" value="Zinc-ADH_QOR/CCCR"/>
</dbReference>
<dbReference type="Pfam" id="PF08240">
    <property type="entry name" value="ADH_N"/>
    <property type="match status" value="1"/>
</dbReference>
<sequence>MKALRVNKSEDGKVTLVDEDVPIPKPAEGEVLVKIRASAVQPSDILNSKGLFPITTFPRTIGRDWSGTVTAGPPDWIGKDVFGTSGPSFSFTHDGAQANYAVLPVNVLTAKPALLSYEQAALVGTPFTTAMIIFTRAAAKAGEIVLVLGATGNVGSWVMQCAKALGCKAIGVGRHGTDIDSIADPTLSGAKAMTAGKGPDVAVDTVGDFALTRAAFDVLAPNGRLCTITAPRSGGTEFPLDVLNLYRQQISVVGCNSIGFNSQEELGGMLGGNLVPWLEEGKITVPEPGSTERLPLERAVEAYDGRVKKAVIVFDE</sequence>
<protein>
    <recommendedName>
        <fullName evidence="2">Enoyl reductase (ER) domain-containing protein</fullName>
    </recommendedName>
</protein>
<evidence type="ECO:0000313" key="3">
    <source>
        <dbReference type="EMBL" id="OQO14415.1"/>
    </source>
</evidence>
<dbReference type="PANTHER" id="PTHR44154">
    <property type="entry name" value="QUINONE OXIDOREDUCTASE"/>
    <property type="match status" value="1"/>
</dbReference>
<evidence type="ECO:0000259" key="2">
    <source>
        <dbReference type="SMART" id="SM00829"/>
    </source>
</evidence>
<comment type="caution">
    <text evidence="3">The sequence shown here is derived from an EMBL/GenBank/DDBJ whole genome shotgun (WGS) entry which is preliminary data.</text>
</comment>
<dbReference type="InterPro" id="IPR036291">
    <property type="entry name" value="NAD(P)-bd_dom_sf"/>
</dbReference>
<dbReference type="InterPro" id="IPR013149">
    <property type="entry name" value="ADH-like_C"/>
</dbReference>
<dbReference type="EMBL" id="NAJO01000002">
    <property type="protein sequence ID" value="OQO14415.1"/>
    <property type="molecule type" value="Genomic_DNA"/>
</dbReference>
<dbReference type="InterPro" id="IPR020843">
    <property type="entry name" value="ER"/>
</dbReference>
<keyword evidence="1" id="KW-0521">NADP</keyword>
<dbReference type="Proteomes" id="UP000192596">
    <property type="component" value="Unassembled WGS sequence"/>
</dbReference>